<dbReference type="EMBL" id="LUGG01000025">
    <property type="protein sequence ID" value="OBZ67007.1"/>
    <property type="molecule type" value="Genomic_DNA"/>
</dbReference>
<evidence type="ECO:0000313" key="3">
    <source>
        <dbReference type="Proteomes" id="UP000092993"/>
    </source>
</evidence>
<reference evidence="2 3" key="1">
    <citation type="submission" date="2016-03" db="EMBL/GenBank/DDBJ databases">
        <title>Whole genome sequencing of Grifola frondosa 9006-11.</title>
        <authorList>
            <person name="Min B."/>
            <person name="Park H."/>
            <person name="Kim J.-G."/>
            <person name="Cho H."/>
            <person name="Oh Y.-L."/>
            <person name="Kong W.-S."/>
            <person name="Choi I.-G."/>
        </authorList>
    </citation>
    <scope>NUCLEOTIDE SEQUENCE [LARGE SCALE GENOMIC DNA]</scope>
    <source>
        <strain evidence="2 3">9006-11</strain>
    </source>
</reference>
<feature type="compositionally biased region" description="Basic and acidic residues" evidence="1">
    <location>
        <begin position="794"/>
        <end position="813"/>
    </location>
</feature>
<feature type="region of interest" description="Disordered" evidence="1">
    <location>
        <begin position="775"/>
        <end position="899"/>
    </location>
</feature>
<feature type="compositionally biased region" description="Polar residues" evidence="1">
    <location>
        <begin position="691"/>
        <end position="702"/>
    </location>
</feature>
<dbReference type="Proteomes" id="UP000092993">
    <property type="component" value="Unassembled WGS sequence"/>
</dbReference>
<sequence length="1060" mass="114643">MLAQSTNPLSDFKFSTIGQEPALLRRMLVPADDLMSRTPPSSPPTTSPKCTVAPLPEFTRRSLFEALVNPDASSPQTAPPSIADVDMEPTVPFLNSTDPIAHGTSPTQLPHFPAAEDYIEPPGIMNSIGAEAGASSVQPDNVTHPGAAPAPSSTDSQTRVVSVHAVDANLSPFLLQSAYAAVSEPSPAELYTLIAQLAQEEADWEAIRNLRERYREELEELLLRHDETIRAANRAKDQAAKFASVVETAFDKVEAVGLKQEQRRIAEKQKAQHVAAEAQRLQEESLEAQRALDEERRAEAQRHLQEQQAAAAAEAKRESERLAAKEQAQKAEEERRRLADEEAARKAAAESEFARAAEEKQRRDAAAAAAKLAQEEAEKRKAEALAAVQAHDTLLQRQREAEEEERRVLYEAKRAEVMAQKSRVSAEESARARAERDAKLREKLVVMRDEANANSSTSPQPASFIAPSQTTPCSDAASSRKSVKVVAPSFQSLPSSRVGQMLLPPQDAMPLVPDDASIPFSTLSVSQADLSVSATVASAQTPLPTRSEVKRQSPKQAKRKSRPATVTSAPKAQPSILPLTAVPQIVQENPARAEQLVEPAPSLVAVSKLVPKLPEKKSAVEAPINTKIKREQSLDHEPASVKPKFVPSSGHQLPLTPISSAPVSPHEPGTETQSHSLREFKVDDVQRNRSGRQPTRKSSSDFGQHDGSTAPAPNTAISPTGNAITGSASVISRPIITTSSNGPPASPTGSIPVVHDGGWSAFNSGVPAASVHRIVDAPPHDPWDTAPREPPSPVERHARGRHAVDDIPLRPVEDSFGSGSSPRRRRDHYSPPPEREYTSHTTSRKRPRSVTPREDLQRDSRGNPPISRGWEAPLHVQSLPTRLPTPPAHGGWPDDNNAPADISFYDNDNRIHGYHGRKARDANYPPHDDDSIYAEPMRRDVGQLRAASGPVPAARGGSTGKGRHPAPHPSGSSQENSLLTRMSDGTPSRGRRRQPQSSARNASSSGGRPTMVVEDSVPRGPYRSRPENGKTRGGARQGNRPLADRLTSGSKIHALAERLS</sequence>
<feature type="compositionally biased region" description="Basic and acidic residues" evidence="1">
    <location>
        <begin position="676"/>
        <end position="687"/>
    </location>
</feature>
<organism evidence="2 3">
    <name type="scientific">Grifola frondosa</name>
    <name type="common">Maitake</name>
    <name type="synonym">Polyporus frondosus</name>
    <dbReference type="NCBI Taxonomy" id="5627"/>
    <lineage>
        <taxon>Eukaryota</taxon>
        <taxon>Fungi</taxon>
        <taxon>Dikarya</taxon>
        <taxon>Basidiomycota</taxon>
        <taxon>Agaricomycotina</taxon>
        <taxon>Agaricomycetes</taxon>
        <taxon>Polyporales</taxon>
        <taxon>Grifolaceae</taxon>
        <taxon>Grifola</taxon>
    </lineage>
</organism>
<protein>
    <submittedName>
        <fullName evidence="2">Uncharacterized protein</fullName>
    </submittedName>
</protein>
<dbReference type="AlphaFoldDB" id="A0A1C7LSJ9"/>
<feature type="compositionally biased region" description="Basic and acidic residues" evidence="1">
    <location>
        <begin position="775"/>
        <end position="787"/>
    </location>
</feature>
<feature type="compositionally biased region" description="Basic and acidic residues" evidence="1">
    <location>
        <begin position="851"/>
        <end position="861"/>
    </location>
</feature>
<comment type="caution">
    <text evidence="2">The sequence shown here is derived from an EMBL/GenBank/DDBJ whole genome shotgun (WGS) entry which is preliminary data.</text>
</comment>
<feature type="region of interest" description="Disordered" evidence="1">
    <location>
        <begin position="66"/>
        <end position="86"/>
    </location>
</feature>
<feature type="region of interest" description="Disordered" evidence="1">
    <location>
        <begin position="133"/>
        <end position="156"/>
    </location>
</feature>
<feature type="compositionally biased region" description="Basic and acidic residues" evidence="1">
    <location>
        <begin position="290"/>
        <end position="305"/>
    </location>
</feature>
<dbReference type="STRING" id="5627.A0A1C7LSJ9"/>
<feature type="compositionally biased region" description="Polar residues" evidence="1">
    <location>
        <begin position="452"/>
        <end position="475"/>
    </location>
</feature>
<feature type="compositionally biased region" description="Basic and acidic residues" evidence="1">
    <location>
        <begin position="926"/>
        <end position="942"/>
    </location>
</feature>
<evidence type="ECO:0000313" key="2">
    <source>
        <dbReference type="EMBL" id="OBZ67007.1"/>
    </source>
</evidence>
<feature type="compositionally biased region" description="Polar residues" evidence="1">
    <location>
        <begin position="711"/>
        <end position="725"/>
    </location>
</feature>
<feature type="region of interest" description="Disordered" evidence="1">
    <location>
        <begin position="285"/>
        <end position="384"/>
    </location>
</feature>
<feature type="compositionally biased region" description="Polar residues" evidence="1">
    <location>
        <begin position="970"/>
        <end position="986"/>
    </location>
</feature>
<dbReference type="OrthoDB" id="2804767at2759"/>
<dbReference type="OMA" id="ESGWHNA"/>
<evidence type="ECO:0000256" key="1">
    <source>
        <dbReference type="SAM" id="MobiDB-lite"/>
    </source>
</evidence>
<accession>A0A1C7LSJ9</accession>
<feature type="compositionally biased region" description="Basic and acidic residues" evidence="1">
    <location>
        <begin position="314"/>
        <end position="365"/>
    </location>
</feature>
<gene>
    <name evidence="2" type="ORF">A0H81_12825</name>
</gene>
<feature type="region of interest" description="Disordered" evidence="1">
    <location>
        <begin position="915"/>
        <end position="1060"/>
    </location>
</feature>
<feature type="compositionally biased region" description="Basic residues" evidence="1">
    <location>
        <begin position="552"/>
        <end position="562"/>
    </location>
</feature>
<feature type="region of interest" description="Disordered" evidence="1">
    <location>
        <begin position="621"/>
        <end position="725"/>
    </location>
</feature>
<name>A0A1C7LSJ9_GRIFR</name>
<feature type="region of interest" description="Disordered" evidence="1">
    <location>
        <begin position="536"/>
        <end position="573"/>
    </location>
</feature>
<feature type="compositionally biased region" description="Basic and acidic residues" evidence="1">
    <location>
        <begin position="373"/>
        <end position="383"/>
    </location>
</feature>
<keyword evidence="3" id="KW-1185">Reference proteome</keyword>
<proteinExistence type="predicted"/>
<feature type="region of interest" description="Disordered" evidence="1">
    <location>
        <begin position="450"/>
        <end position="475"/>
    </location>
</feature>
<feature type="compositionally biased region" description="Low complexity" evidence="1">
    <location>
        <begin position="995"/>
        <end position="1009"/>
    </location>
</feature>
<feature type="region of interest" description="Disordered" evidence="1">
    <location>
        <begin position="32"/>
        <end position="53"/>
    </location>
</feature>
<feature type="compositionally biased region" description="Basic and acidic residues" evidence="1">
    <location>
        <begin position="628"/>
        <end position="639"/>
    </location>
</feature>